<feature type="transmembrane region" description="Helical" evidence="6">
    <location>
        <begin position="75"/>
        <end position="94"/>
    </location>
</feature>
<organism evidence="7 8">
    <name type="scientific">Brassicogethes aeneus</name>
    <name type="common">Rape pollen beetle</name>
    <name type="synonym">Meligethes aeneus</name>
    <dbReference type="NCBI Taxonomy" id="1431903"/>
    <lineage>
        <taxon>Eukaryota</taxon>
        <taxon>Metazoa</taxon>
        <taxon>Ecdysozoa</taxon>
        <taxon>Arthropoda</taxon>
        <taxon>Hexapoda</taxon>
        <taxon>Insecta</taxon>
        <taxon>Pterygota</taxon>
        <taxon>Neoptera</taxon>
        <taxon>Endopterygota</taxon>
        <taxon>Coleoptera</taxon>
        <taxon>Polyphaga</taxon>
        <taxon>Cucujiformia</taxon>
        <taxon>Nitidulidae</taxon>
        <taxon>Meligethinae</taxon>
        <taxon>Brassicogethes</taxon>
    </lineage>
</organism>
<keyword evidence="8" id="KW-1185">Reference proteome</keyword>
<evidence type="ECO:0000313" key="7">
    <source>
        <dbReference type="EMBL" id="CAH0550995.1"/>
    </source>
</evidence>
<dbReference type="Proteomes" id="UP001154078">
    <property type="component" value="Chromosome 2"/>
</dbReference>
<evidence type="ECO:0000256" key="1">
    <source>
        <dbReference type="ARBA" id="ARBA00004141"/>
    </source>
</evidence>
<evidence type="ECO:0000256" key="6">
    <source>
        <dbReference type="SAM" id="Phobius"/>
    </source>
</evidence>
<comment type="subcellular location">
    <subcellularLocation>
        <location evidence="1">Membrane</location>
        <topology evidence="1">Multi-pass membrane protein</topology>
    </subcellularLocation>
</comment>
<name>A0A9P0AZX7_BRAAE</name>
<dbReference type="GO" id="GO:0004521">
    <property type="term" value="F:RNA endonuclease activity"/>
    <property type="evidence" value="ECO:0007669"/>
    <property type="project" value="InterPro"/>
</dbReference>
<dbReference type="EMBL" id="OV121133">
    <property type="protein sequence ID" value="CAH0550995.1"/>
    <property type="molecule type" value="Genomic_DNA"/>
</dbReference>
<keyword evidence="3 6" id="KW-0812">Transmembrane</keyword>
<dbReference type="PANTHER" id="PTHR31733">
    <property type="entry name" value="RIBONUCLEASE KAPPA"/>
    <property type="match status" value="1"/>
</dbReference>
<dbReference type="AlphaFoldDB" id="A0A9P0AZX7"/>
<feature type="transmembrane region" description="Helical" evidence="6">
    <location>
        <begin position="12"/>
        <end position="32"/>
    </location>
</feature>
<accession>A0A9P0AZX7</accession>
<evidence type="ECO:0000256" key="3">
    <source>
        <dbReference type="ARBA" id="ARBA00022692"/>
    </source>
</evidence>
<dbReference type="InterPro" id="IPR026770">
    <property type="entry name" value="RNase_K"/>
</dbReference>
<dbReference type="OrthoDB" id="67317at2759"/>
<evidence type="ECO:0000313" key="8">
    <source>
        <dbReference type="Proteomes" id="UP001154078"/>
    </source>
</evidence>
<evidence type="ECO:0000256" key="2">
    <source>
        <dbReference type="ARBA" id="ARBA00008458"/>
    </source>
</evidence>
<gene>
    <name evidence="7" type="ORF">MELIAE_LOCUS3698</name>
</gene>
<keyword evidence="5 6" id="KW-0472">Membrane</keyword>
<comment type="similarity">
    <text evidence="2">Belongs to the RNase K family.</text>
</comment>
<proteinExistence type="inferred from homology"/>
<sequence>MAICGPKLSLCGLIISVWGVIQLVFMGIFYYFHSVALAEDLPEFEQPDTKNVDEYLKAFYADIDKGYTQNAYNCWIAALLYLVTMFVSAHQFWANNRSSLSV</sequence>
<evidence type="ECO:0000256" key="4">
    <source>
        <dbReference type="ARBA" id="ARBA00022989"/>
    </source>
</evidence>
<keyword evidence="4 6" id="KW-1133">Transmembrane helix</keyword>
<evidence type="ECO:0000256" key="5">
    <source>
        <dbReference type="ARBA" id="ARBA00023136"/>
    </source>
</evidence>
<dbReference type="GO" id="GO:0016020">
    <property type="term" value="C:membrane"/>
    <property type="evidence" value="ECO:0007669"/>
    <property type="project" value="UniProtKB-SubCell"/>
</dbReference>
<protein>
    <submittedName>
        <fullName evidence="7">Uncharacterized protein</fullName>
    </submittedName>
</protein>
<reference evidence="7" key="1">
    <citation type="submission" date="2021-12" db="EMBL/GenBank/DDBJ databases">
        <authorList>
            <person name="King R."/>
        </authorList>
    </citation>
    <scope>NUCLEOTIDE SEQUENCE</scope>
</reference>